<name>A0ABU5GN90_9GAMM</name>
<dbReference type="Pfam" id="PF14559">
    <property type="entry name" value="TPR_19"/>
    <property type="match status" value="1"/>
</dbReference>
<dbReference type="InterPro" id="IPR011990">
    <property type="entry name" value="TPR-like_helical_dom_sf"/>
</dbReference>
<dbReference type="Pfam" id="PF13432">
    <property type="entry name" value="TPR_16"/>
    <property type="match status" value="2"/>
</dbReference>
<dbReference type="InterPro" id="IPR051685">
    <property type="entry name" value="Ycf3/AcsC/BcsC/TPR_MFPF"/>
</dbReference>
<comment type="caution">
    <text evidence="5">The sequence shown here is derived from an EMBL/GenBank/DDBJ whole genome shotgun (WGS) entry which is preliminary data.</text>
</comment>
<dbReference type="RefSeq" id="WP_321552254.1">
    <property type="nucleotide sequence ID" value="NZ_JAXIVU010000001.1"/>
</dbReference>
<keyword evidence="6" id="KW-1185">Reference proteome</keyword>
<dbReference type="PROSITE" id="PS51257">
    <property type="entry name" value="PROKAR_LIPOPROTEIN"/>
    <property type="match status" value="1"/>
</dbReference>
<feature type="signal peptide" evidence="4">
    <location>
        <begin position="1"/>
        <end position="21"/>
    </location>
</feature>
<dbReference type="EMBL" id="JAXIVU010000001">
    <property type="protein sequence ID" value="MDY7218155.1"/>
    <property type="molecule type" value="Genomic_DNA"/>
</dbReference>
<reference evidence="5 6" key="1">
    <citation type="submission" date="2023-12" db="EMBL/GenBank/DDBJ databases">
        <title>Denitrificimonas halotolerans sp. nov.,a novel species isolated from landfill leachate.</title>
        <authorList>
            <person name="Wang S."/>
        </authorList>
    </citation>
    <scope>NUCLEOTIDE SEQUENCE [LARGE SCALE GENOMIC DNA]</scope>
    <source>
        <strain evidence="5 6">JX-1</strain>
    </source>
</reference>
<evidence type="ECO:0000313" key="5">
    <source>
        <dbReference type="EMBL" id="MDY7218155.1"/>
    </source>
</evidence>
<evidence type="ECO:0000256" key="1">
    <source>
        <dbReference type="ARBA" id="ARBA00022737"/>
    </source>
</evidence>
<evidence type="ECO:0000256" key="3">
    <source>
        <dbReference type="PROSITE-ProRule" id="PRU00339"/>
    </source>
</evidence>
<sequence length="574" mass="64653">MNKYISLISISLILSACQSLAPENNSPANDTDPLPLTQTSSTVTKTTDFSTDTLISLLTAEIAGQRDRFDIASKNYSQQAQITGDPGVAERAFRIAEYLGEEQRALDNALAWANAAPDSLEAQRSAAIQLAQAQRYEEAMQYMEKVLIAQGDTQFDFLALSAAQSDQKNIRALLQSFDHLLIKYPQNQQLVFSKAILLSQDDRKADALTLLEKQSKKNATAATILLRARLLSQLGRGEEALPLLRRALEDNPEDGRLRITYARQFIELNRFEEGRAEFIELLQQSPSDDDLRFSLALINMDLKAWREAQAYLEELILRGSHINAAQYNLGQVYEELNDTEQALNAYSAVFVGNNYLPAQQRIITLLLNDGRLRESATHFNEQRSARPDVAIQLHLIEAEALASNGHTQTAWVRINQALQDHPNNPSLLYTRAMVADKRDDLPQFEHDLRLIIEDDPNNAMALNALGYTLADRTDRLEEARQLIEQAHELEPYDAAITDSLGWVYYRLGDLATAERLLREAFDAFPDAEVAAHLGEVLWQQNKQREARQVWNQALANQPNDAVLLETIQRLTNKD</sequence>
<keyword evidence="2 3" id="KW-0802">TPR repeat</keyword>
<dbReference type="PANTHER" id="PTHR44943">
    <property type="entry name" value="CELLULOSE SYNTHASE OPERON PROTEIN C"/>
    <property type="match status" value="1"/>
</dbReference>
<dbReference type="Proteomes" id="UP001294570">
    <property type="component" value="Unassembled WGS sequence"/>
</dbReference>
<feature type="chain" id="PRO_5046749570" evidence="4">
    <location>
        <begin position="22"/>
        <end position="574"/>
    </location>
</feature>
<accession>A0ABU5GN90</accession>
<dbReference type="SUPFAM" id="SSF48452">
    <property type="entry name" value="TPR-like"/>
    <property type="match status" value="3"/>
</dbReference>
<organism evidence="5 6">
    <name type="scientific">Denitrificimonas halotolerans</name>
    <dbReference type="NCBI Taxonomy" id="3098930"/>
    <lineage>
        <taxon>Bacteria</taxon>
        <taxon>Pseudomonadati</taxon>
        <taxon>Pseudomonadota</taxon>
        <taxon>Gammaproteobacteria</taxon>
        <taxon>Pseudomonadales</taxon>
        <taxon>Pseudomonadaceae</taxon>
        <taxon>Denitrificimonas</taxon>
    </lineage>
</organism>
<feature type="repeat" description="TPR" evidence="3">
    <location>
        <begin position="527"/>
        <end position="560"/>
    </location>
</feature>
<keyword evidence="4" id="KW-0732">Signal</keyword>
<evidence type="ECO:0000313" key="6">
    <source>
        <dbReference type="Proteomes" id="UP001294570"/>
    </source>
</evidence>
<dbReference type="InterPro" id="IPR019734">
    <property type="entry name" value="TPR_rpt"/>
</dbReference>
<dbReference type="PANTHER" id="PTHR44943:SF5">
    <property type="entry name" value="BLL7697 PROTEIN"/>
    <property type="match status" value="1"/>
</dbReference>
<dbReference type="Gene3D" id="1.25.40.10">
    <property type="entry name" value="Tetratricopeptide repeat domain"/>
    <property type="match status" value="2"/>
</dbReference>
<keyword evidence="1" id="KW-0677">Repeat</keyword>
<protein>
    <submittedName>
        <fullName evidence="5">Tetratricopeptide repeat protein</fullName>
    </submittedName>
</protein>
<evidence type="ECO:0000256" key="4">
    <source>
        <dbReference type="SAM" id="SignalP"/>
    </source>
</evidence>
<dbReference type="PROSITE" id="PS50005">
    <property type="entry name" value="TPR"/>
    <property type="match status" value="2"/>
</dbReference>
<proteinExistence type="predicted"/>
<gene>
    <name evidence="5" type="ORF">TOI97_00960</name>
</gene>
<feature type="repeat" description="TPR" evidence="3">
    <location>
        <begin position="221"/>
        <end position="254"/>
    </location>
</feature>
<evidence type="ECO:0000256" key="2">
    <source>
        <dbReference type="ARBA" id="ARBA00022803"/>
    </source>
</evidence>
<dbReference type="SMART" id="SM00028">
    <property type="entry name" value="TPR"/>
    <property type="match status" value="5"/>
</dbReference>